<organism evidence="1 2">
    <name type="scientific">Loxostege sticticalis</name>
    <name type="common">Beet webworm moth</name>
    <dbReference type="NCBI Taxonomy" id="481309"/>
    <lineage>
        <taxon>Eukaryota</taxon>
        <taxon>Metazoa</taxon>
        <taxon>Ecdysozoa</taxon>
        <taxon>Arthropoda</taxon>
        <taxon>Hexapoda</taxon>
        <taxon>Insecta</taxon>
        <taxon>Pterygota</taxon>
        <taxon>Neoptera</taxon>
        <taxon>Endopterygota</taxon>
        <taxon>Lepidoptera</taxon>
        <taxon>Glossata</taxon>
        <taxon>Ditrysia</taxon>
        <taxon>Pyraloidea</taxon>
        <taxon>Crambidae</taxon>
        <taxon>Pyraustinae</taxon>
        <taxon>Loxostege</taxon>
    </lineage>
</organism>
<dbReference type="Proteomes" id="UP001549920">
    <property type="component" value="Unassembled WGS sequence"/>
</dbReference>
<evidence type="ECO:0000313" key="2">
    <source>
        <dbReference type="Proteomes" id="UP001549920"/>
    </source>
</evidence>
<accession>A0ABR3HU04</accession>
<protein>
    <submittedName>
        <fullName evidence="1">Uncharacterized protein</fullName>
    </submittedName>
</protein>
<name>A0ABR3HU04_LOXSC</name>
<keyword evidence="2" id="KW-1185">Reference proteome</keyword>
<sequence length="155" mass="18284">MPGRCALRCPPSGTRIHCFADPKKHLNKFLTWINLRICDIRFSAQDKNRYNRVNALAVPTLHLPADSDYFLRDHIFYLTEKIMRKETPNINVKLTILSYADMIIDFPLTINILLHSWCRSINRILSGKIVYHGDDITKNAAQKYYNKHRHYRNKK</sequence>
<gene>
    <name evidence="1" type="ORF">ABMA27_002540</name>
</gene>
<proteinExistence type="predicted"/>
<dbReference type="EMBL" id="JBEUOH010000013">
    <property type="protein sequence ID" value="KAL0880047.1"/>
    <property type="molecule type" value="Genomic_DNA"/>
</dbReference>
<comment type="caution">
    <text evidence="1">The sequence shown here is derived from an EMBL/GenBank/DDBJ whole genome shotgun (WGS) entry which is preliminary data.</text>
</comment>
<reference evidence="1 2" key="1">
    <citation type="submission" date="2024-06" db="EMBL/GenBank/DDBJ databases">
        <title>A chromosome-level genome assembly of beet webworm, Loxostege sticticalis.</title>
        <authorList>
            <person name="Zhang Y."/>
        </authorList>
    </citation>
    <scope>NUCLEOTIDE SEQUENCE [LARGE SCALE GENOMIC DNA]</scope>
    <source>
        <strain evidence="1">AQ026</strain>
        <tissue evidence="1">Whole body</tissue>
    </source>
</reference>
<evidence type="ECO:0000313" key="1">
    <source>
        <dbReference type="EMBL" id="KAL0880047.1"/>
    </source>
</evidence>